<proteinExistence type="predicted"/>
<protein>
    <submittedName>
        <fullName evidence="1">Uncharacterized protein</fullName>
    </submittedName>
</protein>
<dbReference type="AlphaFoldDB" id="A0A6A4GFP8"/>
<dbReference type="EMBL" id="ML770180">
    <property type="protein sequence ID" value="KAE9384271.1"/>
    <property type="molecule type" value="Genomic_DNA"/>
</dbReference>
<name>A0A6A4GFP8_9AGAR</name>
<reference evidence="1" key="1">
    <citation type="journal article" date="2019" name="Environ. Microbiol.">
        <title>Fungal ecological strategies reflected in gene transcription - a case study of two litter decomposers.</title>
        <authorList>
            <person name="Barbi F."/>
            <person name="Kohler A."/>
            <person name="Barry K."/>
            <person name="Baskaran P."/>
            <person name="Daum C."/>
            <person name="Fauchery L."/>
            <person name="Ihrmark K."/>
            <person name="Kuo A."/>
            <person name="LaButti K."/>
            <person name="Lipzen A."/>
            <person name="Morin E."/>
            <person name="Grigoriev I.V."/>
            <person name="Henrissat B."/>
            <person name="Lindahl B."/>
            <person name="Martin F."/>
        </authorList>
    </citation>
    <scope>NUCLEOTIDE SEQUENCE</scope>
    <source>
        <strain evidence="1">JB14</strain>
    </source>
</reference>
<organism evidence="1 2">
    <name type="scientific">Gymnopus androsaceus JB14</name>
    <dbReference type="NCBI Taxonomy" id="1447944"/>
    <lineage>
        <taxon>Eukaryota</taxon>
        <taxon>Fungi</taxon>
        <taxon>Dikarya</taxon>
        <taxon>Basidiomycota</taxon>
        <taxon>Agaricomycotina</taxon>
        <taxon>Agaricomycetes</taxon>
        <taxon>Agaricomycetidae</taxon>
        <taxon>Agaricales</taxon>
        <taxon>Marasmiineae</taxon>
        <taxon>Omphalotaceae</taxon>
        <taxon>Gymnopus</taxon>
    </lineage>
</organism>
<evidence type="ECO:0000313" key="1">
    <source>
        <dbReference type="EMBL" id="KAE9384271.1"/>
    </source>
</evidence>
<accession>A0A6A4GFP8</accession>
<sequence length="157" mass="16666">MSARRLRSQMKQMEEEGVAAAPGASLWDTLLYYPDPDANGSDVFVPVAGTRAAAAAELAAKLVNKGKGKARAAEPHCLPLGPLPNGMVIVSPARPAEASSSRIPPPPFDDSFSNNIKPVPEPLPFPFPLEMQLNPSGPLIPQLHGAGCTVWYRFSPV</sequence>
<evidence type="ECO:0000313" key="2">
    <source>
        <dbReference type="Proteomes" id="UP000799118"/>
    </source>
</evidence>
<keyword evidence="2" id="KW-1185">Reference proteome</keyword>
<dbReference type="Proteomes" id="UP000799118">
    <property type="component" value="Unassembled WGS sequence"/>
</dbReference>
<gene>
    <name evidence="1" type="ORF">BT96DRAFT_1008243</name>
</gene>